<dbReference type="AlphaFoldDB" id="A0A1E5GSY2"/>
<dbReference type="PATRIC" id="fig|332950.4.peg.2093"/>
<dbReference type="RefSeq" id="WP_069663430.1">
    <property type="nucleotide sequence ID" value="NZ_JBHUJJ010000001.1"/>
</dbReference>
<dbReference type="Pfam" id="PF13185">
    <property type="entry name" value="GAF_2"/>
    <property type="match status" value="1"/>
</dbReference>
<reference evidence="4" key="1">
    <citation type="submission" date="2016-09" db="EMBL/GenBank/DDBJ databases">
        <authorList>
            <person name="Gulvik C.A."/>
        </authorList>
    </citation>
    <scope>NUCLEOTIDE SEQUENCE [LARGE SCALE GENOMIC DNA]</scope>
    <source>
        <strain evidence="4">LMG 8895</strain>
    </source>
</reference>
<evidence type="ECO:0000313" key="3">
    <source>
        <dbReference type="EMBL" id="OEG15775.1"/>
    </source>
</evidence>
<accession>A0A1E5GSY2</accession>
<dbReference type="FunFam" id="3.30.450.40:FF:000008">
    <property type="entry name" value="GAF domain-containing proteins"/>
    <property type="match status" value="1"/>
</dbReference>
<dbReference type="EMBL" id="MIJY01000014">
    <property type="protein sequence ID" value="OEG15775.1"/>
    <property type="molecule type" value="Genomic_DNA"/>
</dbReference>
<keyword evidence="4" id="KW-1185">Reference proteome</keyword>
<organism evidence="3 4">
    <name type="scientific">Enterococcus termitis</name>
    <dbReference type="NCBI Taxonomy" id="332950"/>
    <lineage>
        <taxon>Bacteria</taxon>
        <taxon>Bacillati</taxon>
        <taxon>Bacillota</taxon>
        <taxon>Bacilli</taxon>
        <taxon>Lactobacillales</taxon>
        <taxon>Enterococcaceae</taxon>
        <taxon>Enterococcus</taxon>
    </lineage>
</organism>
<dbReference type="Gene3D" id="3.30.450.40">
    <property type="match status" value="1"/>
</dbReference>
<gene>
    <name evidence="3" type="ORF">BCR25_18690</name>
</gene>
<comment type="similarity">
    <text evidence="1">Belongs to the free Met sulfoxide reductase family.</text>
</comment>
<dbReference type="PANTHER" id="PTHR21021:SF15">
    <property type="entry name" value="FREE METHIONINE-R-SULFOXIDE REDUCTASE"/>
    <property type="match status" value="1"/>
</dbReference>
<dbReference type="OrthoDB" id="9796252at2"/>
<proteinExistence type="inferred from homology"/>
<name>A0A1E5GSY2_9ENTE</name>
<dbReference type="Proteomes" id="UP000095094">
    <property type="component" value="Unassembled WGS sequence"/>
</dbReference>
<evidence type="ECO:0000259" key="2">
    <source>
        <dbReference type="Pfam" id="PF13185"/>
    </source>
</evidence>
<sequence>MWKNVEEKIAAYQLLVQQQAAIIEIEHDKIANLANSSALLADALPNTVFAGYYLFDGKELVLGPFQGKVSCTRIEVGKGVCGESAKTQKTVLVDDVKKHENYISCDSAARSEIVVPMVKNGELLGVLDLDSSVPEGYDAIDQEYLEQFVEVLLKETNFS</sequence>
<dbReference type="SUPFAM" id="SSF55781">
    <property type="entry name" value="GAF domain-like"/>
    <property type="match status" value="1"/>
</dbReference>
<feature type="domain" description="GAF" evidence="2">
    <location>
        <begin position="50"/>
        <end position="150"/>
    </location>
</feature>
<dbReference type="InterPro" id="IPR029016">
    <property type="entry name" value="GAF-like_dom_sf"/>
</dbReference>
<dbReference type="InterPro" id="IPR003018">
    <property type="entry name" value="GAF"/>
</dbReference>
<evidence type="ECO:0000256" key="1">
    <source>
        <dbReference type="ARBA" id="ARBA00038454"/>
    </source>
</evidence>
<protein>
    <submittedName>
        <fullName evidence="3">GAF domain-containing protein</fullName>
    </submittedName>
</protein>
<dbReference type="PANTHER" id="PTHR21021">
    <property type="entry name" value="GAF/PUTATIVE CYTOSKELETAL PROTEIN"/>
    <property type="match status" value="1"/>
</dbReference>
<dbReference type="GO" id="GO:0033745">
    <property type="term" value="F:L-methionine-(R)-S-oxide reductase activity"/>
    <property type="evidence" value="ECO:0007669"/>
    <property type="project" value="TreeGrafter"/>
</dbReference>
<dbReference type="GO" id="GO:0005829">
    <property type="term" value="C:cytosol"/>
    <property type="evidence" value="ECO:0007669"/>
    <property type="project" value="TreeGrafter"/>
</dbReference>
<comment type="caution">
    <text evidence="3">The sequence shown here is derived from an EMBL/GenBank/DDBJ whole genome shotgun (WGS) entry which is preliminary data.</text>
</comment>
<evidence type="ECO:0000313" key="4">
    <source>
        <dbReference type="Proteomes" id="UP000095094"/>
    </source>
</evidence>
<dbReference type="InterPro" id="IPR051330">
    <property type="entry name" value="Phosphatase_reg/MetRdx"/>
</dbReference>